<keyword evidence="3" id="KW-1185">Reference proteome</keyword>
<evidence type="ECO:0000313" key="2">
    <source>
        <dbReference type="EMBL" id="KIL01033.1"/>
    </source>
</evidence>
<accession>A0A0D0DPL2</accession>
<sequence length="117" mass="12841">MNVLTRYPSTLAIPPLHDRPSTPRPTSSPIALSYLPTSPRGLLPHRTAAPVSHPPLYIYQGPAWHKVTTTRPFRSPALSTPAKTPTPTNCFCLPDLGTFYSSDPSLALALPIRRIHH</sequence>
<proteinExistence type="predicted"/>
<dbReference type="AlphaFoldDB" id="A0A0D0DPL2"/>
<evidence type="ECO:0000256" key="1">
    <source>
        <dbReference type="SAM" id="MobiDB-lite"/>
    </source>
</evidence>
<dbReference type="InParanoid" id="A0A0D0DPL2"/>
<gene>
    <name evidence="2" type="ORF">PAXRUDRAFT_821044</name>
</gene>
<feature type="region of interest" description="Disordered" evidence="1">
    <location>
        <begin position="1"/>
        <end position="31"/>
    </location>
</feature>
<evidence type="ECO:0000313" key="3">
    <source>
        <dbReference type="Proteomes" id="UP000054538"/>
    </source>
</evidence>
<dbReference type="HOGENOM" id="CLU_2085523_0_0_1"/>
<dbReference type="Proteomes" id="UP000054538">
    <property type="component" value="Unassembled WGS sequence"/>
</dbReference>
<reference evidence="2 3" key="1">
    <citation type="submission" date="2014-04" db="EMBL/GenBank/DDBJ databases">
        <authorList>
            <consortium name="DOE Joint Genome Institute"/>
            <person name="Kuo A."/>
            <person name="Kohler A."/>
            <person name="Jargeat P."/>
            <person name="Nagy L.G."/>
            <person name="Floudas D."/>
            <person name="Copeland A."/>
            <person name="Barry K.W."/>
            <person name="Cichocki N."/>
            <person name="Veneault-Fourrey C."/>
            <person name="LaButti K."/>
            <person name="Lindquist E.A."/>
            <person name="Lipzen A."/>
            <person name="Lundell T."/>
            <person name="Morin E."/>
            <person name="Murat C."/>
            <person name="Sun H."/>
            <person name="Tunlid A."/>
            <person name="Henrissat B."/>
            <person name="Grigoriev I.V."/>
            <person name="Hibbett D.S."/>
            <person name="Martin F."/>
            <person name="Nordberg H.P."/>
            <person name="Cantor M.N."/>
            <person name="Hua S.X."/>
        </authorList>
    </citation>
    <scope>NUCLEOTIDE SEQUENCE [LARGE SCALE GENOMIC DNA]</scope>
    <source>
        <strain evidence="2 3">Ve08.2h10</strain>
    </source>
</reference>
<reference evidence="3" key="2">
    <citation type="submission" date="2015-01" db="EMBL/GenBank/DDBJ databases">
        <title>Evolutionary Origins and Diversification of the Mycorrhizal Mutualists.</title>
        <authorList>
            <consortium name="DOE Joint Genome Institute"/>
            <consortium name="Mycorrhizal Genomics Consortium"/>
            <person name="Kohler A."/>
            <person name="Kuo A."/>
            <person name="Nagy L.G."/>
            <person name="Floudas D."/>
            <person name="Copeland A."/>
            <person name="Barry K.W."/>
            <person name="Cichocki N."/>
            <person name="Veneault-Fourrey C."/>
            <person name="LaButti K."/>
            <person name="Lindquist E.A."/>
            <person name="Lipzen A."/>
            <person name="Lundell T."/>
            <person name="Morin E."/>
            <person name="Murat C."/>
            <person name="Riley R."/>
            <person name="Ohm R."/>
            <person name="Sun H."/>
            <person name="Tunlid A."/>
            <person name="Henrissat B."/>
            <person name="Grigoriev I.V."/>
            <person name="Hibbett D.S."/>
            <person name="Martin F."/>
        </authorList>
    </citation>
    <scope>NUCLEOTIDE SEQUENCE [LARGE SCALE GENOMIC DNA]</scope>
    <source>
        <strain evidence="3">Ve08.2h10</strain>
    </source>
</reference>
<protein>
    <submittedName>
        <fullName evidence="2">Unplaced genomic scaffold scaffold_1, whole genome shotgun sequence</fullName>
    </submittedName>
</protein>
<organism evidence="2 3">
    <name type="scientific">Paxillus rubicundulus Ve08.2h10</name>
    <dbReference type="NCBI Taxonomy" id="930991"/>
    <lineage>
        <taxon>Eukaryota</taxon>
        <taxon>Fungi</taxon>
        <taxon>Dikarya</taxon>
        <taxon>Basidiomycota</taxon>
        <taxon>Agaricomycotina</taxon>
        <taxon>Agaricomycetes</taxon>
        <taxon>Agaricomycetidae</taxon>
        <taxon>Boletales</taxon>
        <taxon>Paxilineae</taxon>
        <taxon>Paxillaceae</taxon>
        <taxon>Paxillus</taxon>
    </lineage>
</organism>
<name>A0A0D0DPL2_9AGAM</name>
<dbReference type="EMBL" id="KN824823">
    <property type="protein sequence ID" value="KIL01033.1"/>
    <property type="molecule type" value="Genomic_DNA"/>
</dbReference>